<reference evidence="3 4" key="1">
    <citation type="submission" date="2018-08" db="EMBL/GenBank/DDBJ databases">
        <title>Bacillus jemisoniae sp. nov., Bacillus chryseoplanitiae sp. nov., Bacillus resnikiae sp. nov., and Bacillus frankliniae sp. nov., isolated from Viking spacecraft and associated surfaces.</title>
        <authorList>
            <person name="Seuylemezian A."/>
            <person name="Vaishampayan P."/>
        </authorList>
    </citation>
    <scope>NUCLEOTIDE SEQUENCE [LARGE SCALE GENOMIC DNA]</scope>
    <source>
        <strain evidence="3 4">JJ-247</strain>
    </source>
</reference>
<dbReference type="InterPro" id="IPR022741">
    <property type="entry name" value="Phage_B103_Gp8"/>
</dbReference>
<evidence type="ECO:0000313" key="3">
    <source>
        <dbReference type="EMBL" id="RID85667.1"/>
    </source>
</evidence>
<dbReference type="OrthoDB" id="9951028at2"/>
<keyword evidence="2" id="KW-0945">Host-virus interaction</keyword>
<dbReference type="Proteomes" id="UP000265816">
    <property type="component" value="Unassembled WGS sequence"/>
</dbReference>
<protein>
    <recommendedName>
        <fullName evidence="5">Head fiber protein</fullName>
    </recommendedName>
</protein>
<dbReference type="AlphaFoldDB" id="A0A398B794"/>
<gene>
    <name evidence="3" type="ORF">D1970_08925</name>
</gene>
<accession>A0A398B794</accession>
<dbReference type="EMBL" id="QWVT01000015">
    <property type="protein sequence ID" value="RID85667.1"/>
    <property type="molecule type" value="Genomic_DNA"/>
</dbReference>
<dbReference type="Gene3D" id="6.10.140.1630">
    <property type="match status" value="1"/>
</dbReference>
<organism evidence="3 4">
    <name type="scientific">Mesobacillus zeae</name>
    <dbReference type="NCBI Taxonomy" id="1917180"/>
    <lineage>
        <taxon>Bacteria</taxon>
        <taxon>Bacillati</taxon>
        <taxon>Bacillota</taxon>
        <taxon>Bacilli</taxon>
        <taxon>Bacillales</taxon>
        <taxon>Bacillaceae</taxon>
        <taxon>Mesobacillus</taxon>
    </lineage>
</organism>
<dbReference type="Pfam" id="PF11133">
    <property type="entry name" value="Phage_head_fibr"/>
    <property type="match status" value="1"/>
</dbReference>
<evidence type="ECO:0000256" key="2">
    <source>
        <dbReference type="ARBA" id="ARBA00022581"/>
    </source>
</evidence>
<evidence type="ECO:0008006" key="5">
    <source>
        <dbReference type="Google" id="ProtNLM"/>
    </source>
</evidence>
<sequence length="52" mass="5674">MGKLQDDVRIDKTLKEVIQMPTQADSAAADVATLKTDFNALLLKLKNAGLMK</sequence>
<dbReference type="RefSeq" id="WP_119112520.1">
    <property type="nucleotide sequence ID" value="NZ_CBCSEO010000002.1"/>
</dbReference>
<evidence type="ECO:0000256" key="1">
    <source>
        <dbReference type="ARBA" id="ARBA00004328"/>
    </source>
</evidence>
<comment type="subcellular location">
    <subcellularLocation>
        <location evidence="1">Virion</location>
    </subcellularLocation>
</comment>
<proteinExistence type="predicted"/>
<comment type="caution">
    <text evidence="3">The sequence shown here is derived from an EMBL/GenBank/DDBJ whole genome shotgun (WGS) entry which is preliminary data.</text>
</comment>
<evidence type="ECO:0000313" key="4">
    <source>
        <dbReference type="Proteomes" id="UP000265816"/>
    </source>
</evidence>
<keyword evidence="4" id="KW-1185">Reference proteome</keyword>
<name>A0A398B794_9BACI</name>